<evidence type="ECO:0000313" key="4">
    <source>
        <dbReference type="Proteomes" id="UP000184120"/>
    </source>
</evidence>
<sequence>MLRKYSNHRTNADNLKLGTLTAFSAGMVNVLSLIIFFSFTSNVTGHYAILAQEIAKQNWIQACVVFLWIFLFFAGSMVSNLLIIHGNKYFGRHLSHAIPIILETICILSTGIYLQYFYTESLYETELLVALLLLAMGLQNGLTASISNSSVKTTHLTGLTTDLAINLSMMTKESFRKDPKVRAKGKLLFFIMVFYMIGAIFSGLLYYEIKYYTFYIVCCVLCFIMLYDYYKLSITKLVHGKSYLLKKYKNTDQ</sequence>
<keyword evidence="1" id="KW-0812">Transmembrane</keyword>
<organism evidence="3 4">
    <name type="scientific">Chishuiella changwenlii</name>
    <dbReference type="NCBI Taxonomy" id="1434701"/>
    <lineage>
        <taxon>Bacteria</taxon>
        <taxon>Pseudomonadati</taxon>
        <taxon>Bacteroidota</taxon>
        <taxon>Flavobacteriia</taxon>
        <taxon>Flavobacteriales</taxon>
        <taxon>Weeksellaceae</taxon>
        <taxon>Chishuiella</taxon>
    </lineage>
</organism>
<dbReference type="PANTHER" id="PTHR37314:SF4">
    <property type="entry name" value="UPF0700 TRANSMEMBRANE PROTEIN YOAK"/>
    <property type="match status" value="1"/>
</dbReference>
<keyword evidence="1" id="KW-0472">Membrane</keyword>
<dbReference type="EMBL" id="FRBH01000010">
    <property type="protein sequence ID" value="SHL51555.1"/>
    <property type="molecule type" value="Genomic_DNA"/>
</dbReference>
<dbReference type="InterPro" id="IPR010699">
    <property type="entry name" value="DUF1275"/>
</dbReference>
<name>A0A1M7B958_9FLAO</name>
<feature type="transmembrane region" description="Helical" evidence="1">
    <location>
        <begin position="96"/>
        <end position="116"/>
    </location>
</feature>
<dbReference type="AlphaFoldDB" id="A0A1M7B958"/>
<gene>
    <name evidence="2" type="ORF">GCM10010984_12160</name>
    <name evidence="3" type="ORF">SAMN05443634_11092</name>
</gene>
<reference evidence="3" key="2">
    <citation type="submission" date="2016-11" db="EMBL/GenBank/DDBJ databases">
        <authorList>
            <person name="Jaros S."/>
            <person name="Januszkiewicz K."/>
            <person name="Wedrychowicz H."/>
        </authorList>
    </citation>
    <scope>NUCLEOTIDE SEQUENCE [LARGE SCALE GENOMIC DNA]</scope>
    <source>
        <strain evidence="3">DSM 27989</strain>
    </source>
</reference>
<feature type="transmembrane region" description="Helical" evidence="1">
    <location>
        <begin position="212"/>
        <end position="230"/>
    </location>
</feature>
<evidence type="ECO:0000313" key="2">
    <source>
        <dbReference type="EMBL" id="GGE96221.1"/>
    </source>
</evidence>
<feature type="transmembrane region" description="Helical" evidence="1">
    <location>
        <begin position="20"/>
        <end position="39"/>
    </location>
</feature>
<reference evidence="4" key="3">
    <citation type="submission" date="2016-11" db="EMBL/GenBank/DDBJ databases">
        <authorList>
            <person name="Varghese N."/>
            <person name="Submissions S."/>
        </authorList>
    </citation>
    <scope>NUCLEOTIDE SEQUENCE [LARGE SCALE GENOMIC DNA]</scope>
    <source>
        <strain evidence="4">DSM 27989</strain>
    </source>
</reference>
<reference evidence="2" key="1">
    <citation type="journal article" date="2014" name="Int. J. Syst. Evol. Microbiol.">
        <title>Complete genome of a new Firmicutes species belonging to the dominant human colonic microbiota ('Ruminococcus bicirculans') reveals two chromosomes and a selective capacity to utilize plant glucans.</title>
        <authorList>
            <consortium name="NISC Comparative Sequencing Program"/>
            <person name="Wegmann U."/>
            <person name="Louis P."/>
            <person name="Goesmann A."/>
            <person name="Henrissat B."/>
            <person name="Duncan S.H."/>
            <person name="Flint H.J."/>
        </authorList>
    </citation>
    <scope>NUCLEOTIDE SEQUENCE</scope>
    <source>
        <strain evidence="2">CGMCC 1.12707</strain>
    </source>
</reference>
<dbReference type="EMBL" id="BMFL01000007">
    <property type="protein sequence ID" value="GGE96221.1"/>
    <property type="molecule type" value="Genomic_DNA"/>
</dbReference>
<feature type="transmembrane region" description="Helical" evidence="1">
    <location>
        <begin position="187"/>
        <end position="206"/>
    </location>
</feature>
<feature type="transmembrane region" description="Helical" evidence="1">
    <location>
        <begin position="128"/>
        <end position="146"/>
    </location>
</feature>
<evidence type="ECO:0000313" key="5">
    <source>
        <dbReference type="Proteomes" id="UP000650994"/>
    </source>
</evidence>
<dbReference type="Proteomes" id="UP000184120">
    <property type="component" value="Unassembled WGS sequence"/>
</dbReference>
<evidence type="ECO:0000256" key="1">
    <source>
        <dbReference type="SAM" id="Phobius"/>
    </source>
</evidence>
<reference evidence="2" key="5">
    <citation type="submission" date="2024-05" db="EMBL/GenBank/DDBJ databases">
        <authorList>
            <person name="Sun Q."/>
            <person name="Zhou Y."/>
        </authorList>
    </citation>
    <scope>NUCLEOTIDE SEQUENCE</scope>
    <source>
        <strain evidence="2">CGMCC 1.12707</strain>
    </source>
</reference>
<feature type="transmembrane region" description="Helical" evidence="1">
    <location>
        <begin position="59"/>
        <end position="84"/>
    </location>
</feature>
<evidence type="ECO:0000313" key="3">
    <source>
        <dbReference type="EMBL" id="SHL51555.1"/>
    </source>
</evidence>
<dbReference type="OrthoDB" id="270162at2"/>
<dbReference type="STRING" id="1434701.SAMN05443634_11092"/>
<reference evidence="5" key="4">
    <citation type="journal article" date="2019" name="Int. J. Syst. Evol. Microbiol.">
        <title>The Global Catalogue of Microorganisms (GCM) 10K type strain sequencing project: providing services to taxonomists for standard genome sequencing and annotation.</title>
        <authorList>
            <consortium name="The Broad Institute Genomics Platform"/>
            <consortium name="The Broad Institute Genome Sequencing Center for Infectious Disease"/>
            <person name="Wu L."/>
            <person name="Ma J."/>
        </authorList>
    </citation>
    <scope>NUCLEOTIDE SEQUENCE [LARGE SCALE GENOMIC DNA]</scope>
    <source>
        <strain evidence="5">CGMCC 1.12707</strain>
    </source>
</reference>
<keyword evidence="5" id="KW-1185">Reference proteome</keyword>
<protein>
    <submittedName>
        <fullName evidence="2">DUF1275 family protein</fullName>
    </submittedName>
    <submittedName>
        <fullName evidence="3">Uncharacterized membrane protein YoaK, UPF0700 family</fullName>
    </submittedName>
</protein>
<dbReference type="Proteomes" id="UP000650994">
    <property type="component" value="Unassembled WGS sequence"/>
</dbReference>
<proteinExistence type="predicted"/>
<keyword evidence="1" id="KW-1133">Transmembrane helix</keyword>
<dbReference type="RefSeq" id="WP_072933339.1">
    <property type="nucleotide sequence ID" value="NZ_BMFL01000007.1"/>
</dbReference>
<dbReference type="PANTHER" id="PTHR37314">
    <property type="entry name" value="SLR0142 PROTEIN"/>
    <property type="match status" value="1"/>
</dbReference>
<dbReference type="Pfam" id="PF06912">
    <property type="entry name" value="DUF1275"/>
    <property type="match status" value="1"/>
</dbReference>
<accession>A0A1M7B958</accession>